<accession>A0A1G9BCM2</accession>
<dbReference type="PROSITE" id="PS01031">
    <property type="entry name" value="SHSP"/>
    <property type="match status" value="1"/>
</dbReference>
<dbReference type="InterPro" id="IPR008978">
    <property type="entry name" value="HSP20-like_chaperone"/>
</dbReference>
<keyword evidence="5" id="KW-1185">Reference proteome</keyword>
<organism evidence="4 5">
    <name type="scientific">Sediminibacillus albus</name>
    <dbReference type="NCBI Taxonomy" id="407036"/>
    <lineage>
        <taxon>Bacteria</taxon>
        <taxon>Bacillati</taxon>
        <taxon>Bacillota</taxon>
        <taxon>Bacilli</taxon>
        <taxon>Bacillales</taxon>
        <taxon>Bacillaceae</taxon>
        <taxon>Sediminibacillus</taxon>
    </lineage>
</organism>
<sequence>MDPFKNMSDWKRNMDHFFGDNFWNEFEGVLKPSLPQINLYQKEKEIVCIASIPGVDNLKNIDVFVNHATLEIKGSIDMKEAEGQVIREEILHGNFERKIDLPYPVRREKVEASYQRGLLVLRLHRLFKDDNQKSRLEIVDLED</sequence>
<evidence type="ECO:0000313" key="4">
    <source>
        <dbReference type="EMBL" id="SDK37209.1"/>
    </source>
</evidence>
<dbReference type="Proteomes" id="UP000198694">
    <property type="component" value="Unassembled WGS sequence"/>
</dbReference>
<feature type="domain" description="SHSP" evidence="3">
    <location>
        <begin position="28"/>
        <end position="142"/>
    </location>
</feature>
<evidence type="ECO:0000256" key="2">
    <source>
        <dbReference type="RuleBase" id="RU003616"/>
    </source>
</evidence>
<dbReference type="CDD" id="cd06464">
    <property type="entry name" value="ACD_sHsps-like"/>
    <property type="match status" value="1"/>
</dbReference>
<evidence type="ECO:0000259" key="3">
    <source>
        <dbReference type="PROSITE" id="PS01031"/>
    </source>
</evidence>
<dbReference type="OrthoDB" id="1806521at2"/>
<dbReference type="EMBL" id="FNFL01000005">
    <property type="protein sequence ID" value="SDK37209.1"/>
    <property type="molecule type" value="Genomic_DNA"/>
</dbReference>
<evidence type="ECO:0000256" key="1">
    <source>
        <dbReference type="PROSITE-ProRule" id="PRU00285"/>
    </source>
</evidence>
<dbReference type="RefSeq" id="WP_093215710.1">
    <property type="nucleotide sequence ID" value="NZ_FNFL01000005.1"/>
</dbReference>
<proteinExistence type="inferred from homology"/>
<comment type="similarity">
    <text evidence="1 2">Belongs to the small heat shock protein (HSP20) family.</text>
</comment>
<dbReference type="STRING" id="407036.SAMN05216243_2948"/>
<dbReference type="SUPFAM" id="SSF49764">
    <property type="entry name" value="HSP20-like chaperones"/>
    <property type="match status" value="1"/>
</dbReference>
<name>A0A1G9BCM2_9BACI</name>
<dbReference type="AlphaFoldDB" id="A0A1G9BCM2"/>
<dbReference type="Pfam" id="PF00011">
    <property type="entry name" value="HSP20"/>
    <property type="match status" value="1"/>
</dbReference>
<dbReference type="InterPro" id="IPR002068">
    <property type="entry name" value="A-crystallin/Hsp20_dom"/>
</dbReference>
<reference evidence="4 5" key="1">
    <citation type="submission" date="2016-10" db="EMBL/GenBank/DDBJ databases">
        <authorList>
            <person name="de Groot N.N."/>
        </authorList>
    </citation>
    <scope>NUCLEOTIDE SEQUENCE [LARGE SCALE GENOMIC DNA]</scope>
    <source>
        <strain evidence="4 5">CGMCC 1.6502</strain>
    </source>
</reference>
<protein>
    <submittedName>
        <fullName evidence="4">HSP20 family protein</fullName>
    </submittedName>
</protein>
<gene>
    <name evidence="4" type="ORF">SAMN05216243_2948</name>
</gene>
<evidence type="ECO:0000313" key="5">
    <source>
        <dbReference type="Proteomes" id="UP000198694"/>
    </source>
</evidence>
<dbReference type="Gene3D" id="2.60.40.790">
    <property type="match status" value="1"/>
</dbReference>